<name>A0A3M7PG22_BRAPC</name>
<evidence type="ECO:0000256" key="1">
    <source>
        <dbReference type="SAM" id="Coils"/>
    </source>
</evidence>
<dbReference type="Proteomes" id="UP000276133">
    <property type="component" value="Unassembled WGS sequence"/>
</dbReference>
<feature type="compositionally biased region" description="Polar residues" evidence="2">
    <location>
        <begin position="58"/>
        <end position="78"/>
    </location>
</feature>
<sequence>MGLFDRLFKKRSSSQPLDKKQPKNLAKNASLPNLNKTDPNLKSLGQVTEQVESDEEQTNVSSNLPARNQSLNDSNASRTKPDYESSSESSEKSRNDLDFLNTLTGTNKTHDSDSKSITSVSSHSNVPIKSSLKKETSNKNLAERIKENNAKKNDSNTQNSVEVLFKTNSSTNQSVTFREPESEVLKLHDRAEKIKKSENSELKNRIEILEKQLLERDEIIKKNTDDMIIKFHENESKNKSDSEKQELIRVL</sequence>
<feature type="compositionally biased region" description="Low complexity" evidence="2">
    <location>
        <begin position="115"/>
        <end position="124"/>
    </location>
</feature>
<proteinExistence type="predicted"/>
<evidence type="ECO:0000313" key="3">
    <source>
        <dbReference type="EMBL" id="RMZ97992.1"/>
    </source>
</evidence>
<feature type="region of interest" description="Disordered" evidence="2">
    <location>
        <begin position="1"/>
        <end position="138"/>
    </location>
</feature>
<keyword evidence="4" id="KW-1185">Reference proteome</keyword>
<feature type="coiled-coil region" evidence="1">
    <location>
        <begin position="192"/>
        <end position="219"/>
    </location>
</feature>
<feature type="compositionally biased region" description="Polar residues" evidence="2">
    <location>
        <begin position="30"/>
        <end position="50"/>
    </location>
</feature>
<keyword evidence="1" id="KW-0175">Coiled coil</keyword>
<evidence type="ECO:0000256" key="2">
    <source>
        <dbReference type="SAM" id="MobiDB-lite"/>
    </source>
</evidence>
<dbReference type="EMBL" id="REGN01011042">
    <property type="protein sequence ID" value="RMZ97992.1"/>
    <property type="molecule type" value="Genomic_DNA"/>
</dbReference>
<accession>A0A3M7PG22</accession>
<dbReference type="AlphaFoldDB" id="A0A3M7PG22"/>
<comment type="caution">
    <text evidence="3">The sequence shown here is derived from an EMBL/GenBank/DDBJ whole genome shotgun (WGS) entry which is preliminary data.</text>
</comment>
<reference evidence="3 4" key="1">
    <citation type="journal article" date="2018" name="Sci. Rep.">
        <title>Genomic signatures of local adaptation to the degree of environmental predictability in rotifers.</title>
        <authorList>
            <person name="Franch-Gras L."/>
            <person name="Hahn C."/>
            <person name="Garcia-Roger E.M."/>
            <person name="Carmona M.J."/>
            <person name="Serra M."/>
            <person name="Gomez A."/>
        </authorList>
    </citation>
    <scope>NUCLEOTIDE SEQUENCE [LARGE SCALE GENOMIC DNA]</scope>
    <source>
        <strain evidence="3">HYR1</strain>
    </source>
</reference>
<evidence type="ECO:0000313" key="4">
    <source>
        <dbReference type="Proteomes" id="UP000276133"/>
    </source>
</evidence>
<feature type="non-terminal residue" evidence="3">
    <location>
        <position position="251"/>
    </location>
</feature>
<organism evidence="3 4">
    <name type="scientific">Brachionus plicatilis</name>
    <name type="common">Marine rotifer</name>
    <name type="synonym">Brachionus muelleri</name>
    <dbReference type="NCBI Taxonomy" id="10195"/>
    <lineage>
        <taxon>Eukaryota</taxon>
        <taxon>Metazoa</taxon>
        <taxon>Spiralia</taxon>
        <taxon>Gnathifera</taxon>
        <taxon>Rotifera</taxon>
        <taxon>Eurotatoria</taxon>
        <taxon>Monogononta</taxon>
        <taxon>Pseudotrocha</taxon>
        <taxon>Ploima</taxon>
        <taxon>Brachionidae</taxon>
        <taxon>Brachionus</taxon>
    </lineage>
</organism>
<gene>
    <name evidence="3" type="ORF">BpHYR1_015494</name>
</gene>
<protein>
    <submittedName>
        <fullName evidence="3">Uncharacterized protein</fullName>
    </submittedName>
</protein>
<feature type="compositionally biased region" description="Basic and acidic residues" evidence="2">
    <location>
        <begin position="79"/>
        <end position="97"/>
    </location>
</feature>